<name>A0A0D7B6A5_9AGAR</name>
<dbReference type="AlphaFoldDB" id="A0A0D7B6A5"/>
<dbReference type="GO" id="GO:0005730">
    <property type="term" value="C:nucleolus"/>
    <property type="evidence" value="ECO:0007669"/>
    <property type="project" value="UniProtKB-SubCell"/>
</dbReference>
<evidence type="ECO:0000256" key="4">
    <source>
        <dbReference type="ARBA" id="ARBA00015522"/>
    </source>
</evidence>
<dbReference type="Pfam" id="PF09420">
    <property type="entry name" value="Nop16"/>
    <property type="match status" value="1"/>
</dbReference>
<dbReference type="OrthoDB" id="285729at2759"/>
<feature type="region of interest" description="Disordered" evidence="6">
    <location>
        <begin position="216"/>
        <end position="239"/>
    </location>
</feature>
<evidence type="ECO:0000256" key="2">
    <source>
        <dbReference type="ARBA" id="ARBA00004604"/>
    </source>
</evidence>
<evidence type="ECO:0000256" key="5">
    <source>
        <dbReference type="ARBA" id="ARBA00023242"/>
    </source>
</evidence>
<accession>A0A0D7B6A5</accession>
<comment type="subcellular location">
    <subcellularLocation>
        <location evidence="2">Nucleus</location>
        <location evidence="2">Nucleolus</location>
    </subcellularLocation>
</comment>
<dbReference type="Proteomes" id="UP000054007">
    <property type="component" value="Unassembled WGS sequence"/>
</dbReference>
<protein>
    <recommendedName>
        <fullName evidence="4">Nucleolar protein 16</fullName>
    </recommendedName>
</protein>
<dbReference type="GO" id="GO:0042273">
    <property type="term" value="P:ribosomal large subunit biogenesis"/>
    <property type="evidence" value="ECO:0007669"/>
    <property type="project" value="TreeGrafter"/>
</dbReference>
<dbReference type="PANTHER" id="PTHR13243">
    <property type="entry name" value="HSPC111 PROTEIN-RELATED"/>
    <property type="match status" value="1"/>
</dbReference>
<gene>
    <name evidence="7" type="ORF">CYLTODRAFT_423715</name>
</gene>
<keyword evidence="8" id="KW-1185">Reference proteome</keyword>
<evidence type="ECO:0000256" key="3">
    <source>
        <dbReference type="ARBA" id="ARBA00008479"/>
    </source>
</evidence>
<keyword evidence="5" id="KW-0539">Nucleus</keyword>
<evidence type="ECO:0000256" key="6">
    <source>
        <dbReference type="SAM" id="MobiDB-lite"/>
    </source>
</evidence>
<organism evidence="7 8">
    <name type="scientific">Cylindrobasidium torrendii FP15055 ss-10</name>
    <dbReference type="NCBI Taxonomy" id="1314674"/>
    <lineage>
        <taxon>Eukaryota</taxon>
        <taxon>Fungi</taxon>
        <taxon>Dikarya</taxon>
        <taxon>Basidiomycota</taxon>
        <taxon>Agaricomycotina</taxon>
        <taxon>Agaricomycetes</taxon>
        <taxon>Agaricomycetidae</taxon>
        <taxon>Agaricales</taxon>
        <taxon>Marasmiineae</taxon>
        <taxon>Physalacriaceae</taxon>
        <taxon>Cylindrobasidium</taxon>
    </lineage>
</organism>
<sequence length="239" mass="26279">MANPRQRRKSRSGSHRAVSHSKNAKRNLKKTPPIRAPLVLQKAWDPTKTVTQNYAALGLVHDLNPSASGGAEIINVDVHEEPAAPQPSSSTIETAIPQGKGRIIRDEAGNVLRIEMAEAHEEQPEEDMDVMREPDLETRDVDKWVTDLGITGARPAGKDGELVKELEKIAVRTDKAGTTLSASLTGVGPRHTSHGEKGYLVRLVDKYGKDIEKMARDRRLNPDQRTTGELRKALKRAGL</sequence>
<dbReference type="InterPro" id="IPR019002">
    <property type="entry name" value="Ribosome_biogenesis_Nop16"/>
</dbReference>
<evidence type="ECO:0000313" key="8">
    <source>
        <dbReference type="Proteomes" id="UP000054007"/>
    </source>
</evidence>
<comment type="similarity">
    <text evidence="3">Belongs to the NOP16 family.</text>
</comment>
<dbReference type="EMBL" id="KN880565">
    <property type="protein sequence ID" value="KIY66103.1"/>
    <property type="molecule type" value="Genomic_DNA"/>
</dbReference>
<feature type="region of interest" description="Disordered" evidence="6">
    <location>
        <begin position="1"/>
        <end position="34"/>
    </location>
</feature>
<evidence type="ECO:0000313" key="7">
    <source>
        <dbReference type="EMBL" id="KIY66103.1"/>
    </source>
</evidence>
<proteinExistence type="inferred from homology"/>
<evidence type="ECO:0000256" key="1">
    <source>
        <dbReference type="ARBA" id="ARBA00002889"/>
    </source>
</evidence>
<comment type="function">
    <text evidence="1">Involved in the biogenesis of the 60S ribosomal subunit.</text>
</comment>
<feature type="compositionally biased region" description="Basic and acidic residues" evidence="6">
    <location>
        <begin position="216"/>
        <end position="232"/>
    </location>
</feature>
<dbReference type="PANTHER" id="PTHR13243:SF1">
    <property type="entry name" value="NUCLEOLAR PROTEIN 16"/>
    <property type="match status" value="1"/>
</dbReference>
<reference evidence="7 8" key="1">
    <citation type="journal article" date="2015" name="Fungal Genet. Biol.">
        <title>Evolution of novel wood decay mechanisms in Agaricales revealed by the genome sequences of Fistulina hepatica and Cylindrobasidium torrendii.</title>
        <authorList>
            <person name="Floudas D."/>
            <person name="Held B.W."/>
            <person name="Riley R."/>
            <person name="Nagy L.G."/>
            <person name="Koehler G."/>
            <person name="Ransdell A.S."/>
            <person name="Younus H."/>
            <person name="Chow J."/>
            <person name="Chiniquy J."/>
            <person name="Lipzen A."/>
            <person name="Tritt A."/>
            <person name="Sun H."/>
            <person name="Haridas S."/>
            <person name="LaButti K."/>
            <person name="Ohm R.A."/>
            <person name="Kues U."/>
            <person name="Blanchette R.A."/>
            <person name="Grigoriev I.V."/>
            <person name="Minto R.E."/>
            <person name="Hibbett D.S."/>
        </authorList>
    </citation>
    <scope>NUCLEOTIDE SEQUENCE [LARGE SCALE GENOMIC DNA]</scope>
    <source>
        <strain evidence="7 8">FP15055 ss-10</strain>
    </source>
</reference>
<dbReference type="STRING" id="1314674.A0A0D7B6A5"/>
<feature type="compositionally biased region" description="Basic residues" evidence="6">
    <location>
        <begin position="1"/>
        <end position="29"/>
    </location>
</feature>